<dbReference type="InterPro" id="IPR029063">
    <property type="entry name" value="SAM-dependent_MTases_sf"/>
</dbReference>
<dbReference type="EMBL" id="JAQQWK010000012">
    <property type="protein sequence ID" value="KAK8022015.1"/>
    <property type="molecule type" value="Genomic_DNA"/>
</dbReference>
<dbReference type="GO" id="GO:0032259">
    <property type="term" value="P:methylation"/>
    <property type="evidence" value="ECO:0007669"/>
    <property type="project" value="UniProtKB-KW"/>
</dbReference>
<gene>
    <name evidence="2" type="ORF">PG993_012782</name>
</gene>
<feature type="compositionally biased region" description="Basic and acidic residues" evidence="1">
    <location>
        <begin position="54"/>
        <end position="68"/>
    </location>
</feature>
<organism evidence="2 3">
    <name type="scientific">Apiospora rasikravindrae</name>
    <dbReference type="NCBI Taxonomy" id="990691"/>
    <lineage>
        <taxon>Eukaryota</taxon>
        <taxon>Fungi</taxon>
        <taxon>Dikarya</taxon>
        <taxon>Ascomycota</taxon>
        <taxon>Pezizomycotina</taxon>
        <taxon>Sordariomycetes</taxon>
        <taxon>Xylariomycetidae</taxon>
        <taxon>Amphisphaeriales</taxon>
        <taxon>Apiosporaceae</taxon>
        <taxon>Apiospora</taxon>
    </lineage>
</organism>
<dbReference type="Gene3D" id="3.40.50.150">
    <property type="entry name" value="Vaccinia Virus protein VP39"/>
    <property type="match status" value="1"/>
</dbReference>
<proteinExistence type="predicted"/>
<feature type="compositionally biased region" description="Basic residues" evidence="1">
    <location>
        <begin position="73"/>
        <end position="83"/>
    </location>
</feature>
<accession>A0ABR1RVS1</accession>
<evidence type="ECO:0000313" key="3">
    <source>
        <dbReference type="Proteomes" id="UP001444661"/>
    </source>
</evidence>
<feature type="region of interest" description="Disordered" evidence="1">
    <location>
        <begin position="221"/>
        <end position="245"/>
    </location>
</feature>
<keyword evidence="2" id="KW-0489">Methyltransferase</keyword>
<comment type="caution">
    <text evidence="2">The sequence shown here is derived from an EMBL/GenBank/DDBJ whole genome shotgun (WGS) entry which is preliminary data.</text>
</comment>
<evidence type="ECO:0000313" key="2">
    <source>
        <dbReference type="EMBL" id="KAK8022015.1"/>
    </source>
</evidence>
<name>A0ABR1RVS1_9PEZI</name>
<keyword evidence="2" id="KW-0808">Transferase</keyword>
<protein>
    <submittedName>
        <fullName evidence="2">S-adenosyl-L-methionine-dependent methyltransferase</fullName>
    </submittedName>
</protein>
<evidence type="ECO:0000256" key="1">
    <source>
        <dbReference type="SAM" id="MobiDB-lite"/>
    </source>
</evidence>
<dbReference type="GO" id="GO:0008168">
    <property type="term" value="F:methyltransferase activity"/>
    <property type="evidence" value="ECO:0007669"/>
    <property type="project" value="UniProtKB-KW"/>
</dbReference>
<reference evidence="2 3" key="1">
    <citation type="submission" date="2023-01" db="EMBL/GenBank/DDBJ databases">
        <title>Analysis of 21 Apiospora genomes using comparative genomics revels a genus with tremendous synthesis potential of carbohydrate active enzymes and secondary metabolites.</title>
        <authorList>
            <person name="Sorensen T."/>
        </authorList>
    </citation>
    <scope>NUCLEOTIDE SEQUENCE [LARGE SCALE GENOMIC DNA]</scope>
    <source>
        <strain evidence="2 3">CBS 33761</strain>
    </source>
</reference>
<sequence length="314" mass="33797">MAGQSLPNKLSISDAPRIASYSLQDPAHPEVEIAQAEHRIDLVNRWNIAPRQPRPRDRVRAGQRDGRAGRSGRGGRVRRRRRPSTPDYGAPFTLAQAQAHLSASPVGSRITWHRASPEDFLLQTAQQQQQQTWDVAVLAHCIWYFASPQVLASILGALRQQARVARVCVAEYALQATERAAAPHVLAALATGMLESHQAPGESEANIRSLLGPAAIAEAAREAGWTREGEEEETTAAGTGGGGIVVPRAGLSDGSWEVGTVVGKGFAGEIEEHIADERVRLVLRSAREATVAAVRGLGEGEKVRTMDVWVAAFV</sequence>
<dbReference type="Proteomes" id="UP001444661">
    <property type="component" value="Unassembled WGS sequence"/>
</dbReference>
<feature type="region of interest" description="Disordered" evidence="1">
    <location>
        <begin position="47"/>
        <end position="89"/>
    </location>
</feature>
<keyword evidence="3" id="KW-1185">Reference proteome</keyword>